<dbReference type="eggNOG" id="COG2129">
    <property type="taxonomic scope" value="Bacteria"/>
</dbReference>
<dbReference type="GO" id="GO:0016787">
    <property type="term" value="F:hydrolase activity"/>
    <property type="evidence" value="ECO:0007669"/>
    <property type="project" value="InterPro"/>
</dbReference>
<protein>
    <submittedName>
        <fullName evidence="2">Metallophosphoesterase</fullName>
    </submittedName>
</protein>
<dbReference type="STRING" id="383372.Rcas_3035"/>
<proteinExistence type="predicted"/>
<evidence type="ECO:0000313" key="2">
    <source>
        <dbReference type="EMBL" id="ABU59090.1"/>
    </source>
</evidence>
<name>A7NNF4_ROSCS</name>
<dbReference type="Pfam" id="PF00149">
    <property type="entry name" value="Metallophos"/>
    <property type="match status" value="1"/>
</dbReference>
<feature type="domain" description="Calcineurin-like phosphoesterase" evidence="1">
    <location>
        <begin position="24"/>
        <end position="180"/>
    </location>
</feature>
<dbReference type="RefSeq" id="WP_012121514.1">
    <property type="nucleotide sequence ID" value="NC_009767.1"/>
</dbReference>
<dbReference type="InterPro" id="IPR029052">
    <property type="entry name" value="Metallo-depent_PP-like"/>
</dbReference>
<dbReference type="KEGG" id="rca:Rcas_3035"/>
<evidence type="ECO:0000313" key="3">
    <source>
        <dbReference type="Proteomes" id="UP000000263"/>
    </source>
</evidence>
<keyword evidence="3" id="KW-1185">Reference proteome</keyword>
<dbReference type="Gene3D" id="3.60.21.10">
    <property type="match status" value="1"/>
</dbReference>
<evidence type="ECO:0000259" key="1">
    <source>
        <dbReference type="Pfam" id="PF00149"/>
    </source>
</evidence>
<sequence>MMCLTVSDEIVPAIYSLNVKQRFGDVRCVLSCGDLPYYYLEFIVTMLCVPCYYVAGNHDTVEICEEDDELSAPRGCVAVEMTGVMHEGLLIGGLGGCVRYNREPGPQYTETEMLFHIWRMAPHLMVNRLRYGRFLDVLLTHAPPLGIHNGPDRAHRGFRAFLLFMDLFAPRYLIHGHVHRSYGVREPWKTRYHRTLVINTAGYRVLSLEPAKAPV</sequence>
<reference evidence="2 3" key="1">
    <citation type="submission" date="2007-08" db="EMBL/GenBank/DDBJ databases">
        <title>Complete sequence of Roseiflexus castenholzii DSM 13941.</title>
        <authorList>
            <consortium name="US DOE Joint Genome Institute"/>
            <person name="Copeland A."/>
            <person name="Lucas S."/>
            <person name="Lapidus A."/>
            <person name="Barry K."/>
            <person name="Glavina del Rio T."/>
            <person name="Dalin E."/>
            <person name="Tice H."/>
            <person name="Pitluck S."/>
            <person name="Thompson L.S."/>
            <person name="Brettin T."/>
            <person name="Bruce D."/>
            <person name="Detter J.C."/>
            <person name="Han C."/>
            <person name="Tapia R."/>
            <person name="Schmutz J."/>
            <person name="Larimer F."/>
            <person name="Land M."/>
            <person name="Hauser L."/>
            <person name="Kyrpides N."/>
            <person name="Mikhailova N."/>
            <person name="Bryant D.A."/>
            <person name="Hanada S."/>
            <person name="Tsukatani Y."/>
            <person name="Richardson P."/>
        </authorList>
    </citation>
    <scope>NUCLEOTIDE SEQUENCE [LARGE SCALE GENOMIC DNA]</scope>
    <source>
        <strain evidence="3">DSM 13941 / HLO8</strain>
    </source>
</reference>
<dbReference type="AlphaFoldDB" id="A7NNF4"/>
<accession>A7NNF4</accession>
<dbReference type="Proteomes" id="UP000000263">
    <property type="component" value="Chromosome"/>
</dbReference>
<dbReference type="EMBL" id="CP000804">
    <property type="protein sequence ID" value="ABU59090.1"/>
    <property type="molecule type" value="Genomic_DNA"/>
</dbReference>
<dbReference type="OrthoDB" id="9783591at2"/>
<gene>
    <name evidence="2" type="ordered locus">Rcas_3035</name>
</gene>
<dbReference type="HOGENOM" id="CLU_095253_0_0_0"/>
<organism evidence="2 3">
    <name type="scientific">Roseiflexus castenholzii (strain DSM 13941 / HLO8)</name>
    <dbReference type="NCBI Taxonomy" id="383372"/>
    <lineage>
        <taxon>Bacteria</taxon>
        <taxon>Bacillati</taxon>
        <taxon>Chloroflexota</taxon>
        <taxon>Chloroflexia</taxon>
        <taxon>Chloroflexales</taxon>
        <taxon>Roseiflexineae</taxon>
        <taxon>Roseiflexaceae</taxon>
        <taxon>Roseiflexus</taxon>
    </lineage>
</organism>
<dbReference type="InterPro" id="IPR004843">
    <property type="entry name" value="Calcineurin-like_PHP"/>
</dbReference>
<dbReference type="SUPFAM" id="SSF56300">
    <property type="entry name" value="Metallo-dependent phosphatases"/>
    <property type="match status" value="1"/>
</dbReference>